<organism evidence="1 2">
    <name type="scientific">Amycolatopsis balhimycina DSM 5908</name>
    <dbReference type="NCBI Taxonomy" id="1081091"/>
    <lineage>
        <taxon>Bacteria</taxon>
        <taxon>Bacillati</taxon>
        <taxon>Actinomycetota</taxon>
        <taxon>Actinomycetes</taxon>
        <taxon>Pseudonocardiales</taxon>
        <taxon>Pseudonocardiaceae</taxon>
        <taxon>Amycolatopsis</taxon>
    </lineage>
</organism>
<protein>
    <submittedName>
        <fullName evidence="1">Uncharacterized protein</fullName>
    </submittedName>
</protein>
<accession>A0A428VYZ2</accession>
<evidence type="ECO:0000313" key="2">
    <source>
        <dbReference type="Proteomes" id="UP000286716"/>
    </source>
</evidence>
<dbReference type="AlphaFoldDB" id="A0A428VYZ2"/>
<evidence type="ECO:0000313" key="1">
    <source>
        <dbReference type="EMBL" id="RSM36040.1"/>
    </source>
</evidence>
<gene>
    <name evidence="1" type="ORF">DMA12_41940</name>
</gene>
<dbReference type="Proteomes" id="UP000286716">
    <property type="component" value="Unassembled WGS sequence"/>
</dbReference>
<name>A0A428VYZ2_AMYBA</name>
<comment type="caution">
    <text evidence="1">The sequence shown here is derived from an EMBL/GenBank/DDBJ whole genome shotgun (WGS) entry which is preliminary data.</text>
</comment>
<sequence>MPGDVVAGGLEAMMALEDQVDAGLELPAVVVLAYLLGDSLDERVFSGLRSCHTLAAASRNSARSASFSGVP</sequence>
<reference evidence="1 2" key="1">
    <citation type="submission" date="2018-05" db="EMBL/GenBank/DDBJ databases">
        <title>Evolution of GPA BGCs.</title>
        <authorList>
            <person name="Waglechner N."/>
            <person name="Wright G.D."/>
        </authorList>
    </citation>
    <scope>NUCLEOTIDE SEQUENCE [LARGE SCALE GENOMIC DNA]</scope>
    <source>
        <strain evidence="1 2">DSM 5908</strain>
    </source>
</reference>
<keyword evidence="2" id="KW-1185">Reference proteome</keyword>
<proteinExistence type="predicted"/>
<dbReference type="EMBL" id="QHHU01000093">
    <property type="protein sequence ID" value="RSM36040.1"/>
    <property type="molecule type" value="Genomic_DNA"/>
</dbReference>
<dbReference type="RefSeq" id="WP_020646594.1">
    <property type="nucleotide sequence ID" value="NZ_QHHU01000093.1"/>
</dbReference>